<keyword evidence="2" id="KW-1185">Reference proteome</keyword>
<evidence type="ECO:0000313" key="2">
    <source>
        <dbReference type="Proteomes" id="UP001432027"/>
    </source>
</evidence>
<name>A0AAV5TLD5_9BILA</name>
<protein>
    <submittedName>
        <fullName evidence="1">Uncharacterized protein</fullName>
    </submittedName>
</protein>
<organism evidence="1 2">
    <name type="scientific">Pristionchus entomophagus</name>
    <dbReference type="NCBI Taxonomy" id="358040"/>
    <lineage>
        <taxon>Eukaryota</taxon>
        <taxon>Metazoa</taxon>
        <taxon>Ecdysozoa</taxon>
        <taxon>Nematoda</taxon>
        <taxon>Chromadorea</taxon>
        <taxon>Rhabditida</taxon>
        <taxon>Rhabditina</taxon>
        <taxon>Diplogasteromorpha</taxon>
        <taxon>Diplogasteroidea</taxon>
        <taxon>Neodiplogasteridae</taxon>
        <taxon>Pristionchus</taxon>
    </lineage>
</organism>
<dbReference type="EMBL" id="BTSX01000004">
    <property type="protein sequence ID" value="GMS95166.1"/>
    <property type="molecule type" value="Genomic_DNA"/>
</dbReference>
<evidence type="ECO:0000313" key="1">
    <source>
        <dbReference type="EMBL" id="GMS95166.1"/>
    </source>
</evidence>
<sequence length="92" mass="10044">PRNAFIRIFLPVYGHITDCTIVWVDGAVESECSEYAIAVIRSNRVDASSEVLTDNLSCCCSFRAFVNILHALFSLISHTALASVIVEAILAL</sequence>
<comment type="caution">
    <text evidence="1">The sequence shown here is derived from an EMBL/GenBank/DDBJ whole genome shotgun (WGS) entry which is preliminary data.</text>
</comment>
<proteinExistence type="predicted"/>
<dbReference type="Proteomes" id="UP001432027">
    <property type="component" value="Unassembled WGS sequence"/>
</dbReference>
<dbReference type="AlphaFoldDB" id="A0AAV5TLD5"/>
<gene>
    <name evidence="1" type="ORF">PENTCL1PPCAC_17341</name>
</gene>
<feature type="non-terminal residue" evidence="1">
    <location>
        <position position="92"/>
    </location>
</feature>
<reference evidence="1" key="1">
    <citation type="submission" date="2023-10" db="EMBL/GenBank/DDBJ databases">
        <title>Genome assembly of Pristionchus species.</title>
        <authorList>
            <person name="Yoshida K."/>
            <person name="Sommer R.J."/>
        </authorList>
    </citation>
    <scope>NUCLEOTIDE SEQUENCE</scope>
    <source>
        <strain evidence="1">RS0144</strain>
    </source>
</reference>
<feature type="non-terminal residue" evidence="1">
    <location>
        <position position="1"/>
    </location>
</feature>
<accession>A0AAV5TLD5</accession>